<gene>
    <name evidence="1" type="ORF">WMSIL1_LOCUS13339</name>
</gene>
<dbReference type="AlphaFoldDB" id="A0A564Z866"/>
<reference evidence="1 2" key="1">
    <citation type="submission" date="2019-07" db="EMBL/GenBank/DDBJ databases">
        <authorList>
            <person name="Jastrzebski P J."/>
            <person name="Paukszto L."/>
            <person name="Jastrzebski P J."/>
        </authorList>
    </citation>
    <scope>NUCLEOTIDE SEQUENCE [LARGE SCALE GENOMIC DNA]</scope>
    <source>
        <strain evidence="1 2">WMS-il1</strain>
    </source>
</reference>
<proteinExistence type="predicted"/>
<dbReference type="EMBL" id="CABIJS010000694">
    <property type="protein sequence ID" value="VUZ55529.1"/>
    <property type="molecule type" value="Genomic_DNA"/>
</dbReference>
<evidence type="ECO:0000313" key="2">
    <source>
        <dbReference type="Proteomes" id="UP000321570"/>
    </source>
</evidence>
<dbReference type="Proteomes" id="UP000321570">
    <property type="component" value="Unassembled WGS sequence"/>
</dbReference>
<keyword evidence="2" id="KW-1185">Reference proteome</keyword>
<sequence>MIIAEASLTRRCFGTSPVNTVSSLSYNRPVQSKHTYSYVLTHVLIQVMNKNSLSIHTYIYIYRLSLVRHILLPSLP</sequence>
<accession>A0A564Z866</accession>
<organism evidence="1 2">
    <name type="scientific">Hymenolepis diminuta</name>
    <name type="common">Rat tapeworm</name>
    <dbReference type="NCBI Taxonomy" id="6216"/>
    <lineage>
        <taxon>Eukaryota</taxon>
        <taxon>Metazoa</taxon>
        <taxon>Spiralia</taxon>
        <taxon>Lophotrochozoa</taxon>
        <taxon>Platyhelminthes</taxon>
        <taxon>Cestoda</taxon>
        <taxon>Eucestoda</taxon>
        <taxon>Cyclophyllidea</taxon>
        <taxon>Hymenolepididae</taxon>
        <taxon>Hymenolepis</taxon>
    </lineage>
</organism>
<evidence type="ECO:0000313" key="1">
    <source>
        <dbReference type="EMBL" id="VUZ55529.1"/>
    </source>
</evidence>
<name>A0A564Z866_HYMDI</name>
<protein>
    <submittedName>
        <fullName evidence="1">Uncharacterized protein</fullName>
    </submittedName>
</protein>